<evidence type="ECO:0000313" key="8">
    <source>
        <dbReference type="EMBL" id="JAT74143.1"/>
    </source>
</evidence>
<dbReference type="GO" id="GO:0016020">
    <property type="term" value="C:membrane"/>
    <property type="evidence" value="ECO:0007669"/>
    <property type="project" value="UniProtKB-SubCell"/>
</dbReference>
<proteinExistence type="predicted"/>
<keyword evidence="3 6" id="KW-1133">Transmembrane helix</keyword>
<evidence type="ECO:0000256" key="5">
    <source>
        <dbReference type="SAM" id="MobiDB-lite"/>
    </source>
</evidence>
<dbReference type="SUPFAM" id="SSF103481">
    <property type="entry name" value="Multidrug resistance efflux transporter EmrE"/>
    <property type="match status" value="2"/>
</dbReference>
<feature type="transmembrane region" description="Helical" evidence="6">
    <location>
        <begin position="211"/>
        <end position="229"/>
    </location>
</feature>
<feature type="compositionally biased region" description="Low complexity" evidence="5">
    <location>
        <begin position="70"/>
        <end position="80"/>
    </location>
</feature>
<evidence type="ECO:0000256" key="6">
    <source>
        <dbReference type="SAM" id="Phobius"/>
    </source>
</evidence>
<evidence type="ECO:0000256" key="4">
    <source>
        <dbReference type="ARBA" id="ARBA00023136"/>
    </source>
</evidence>
<accession>A0A1D2A5C1</accession>
<feature type="region of interest" description="Disordered" evidence="5">
    <location>
        <begin position="70"/>
        <end position="90"/>
    </location>
</feature>
<sequence length="498" mass="52770">MMSSLCAASKPLIPAPMAVGRSNALCLIQPRVMCSSLRTAQPLLRTSIVHPAPLVRRPSLHPVVPARVPGCPASSSTSPASPGPAPASSPAKGLRVTLYIGLWYGFNIVFNILNKSALNAFPAPWCISALQLATSAVFMGTLWITRLYPAPTVTWPLIKALAPVALAHTIGHVSACVSFSLMAVSFAHVVKAAEPVLSVALSQLILGEVNPWYVWASLLPIIGGCSLSAMKEVSFAWAGFNNAMISNFGMVMRNVLSKKSLGDATNKLDGTNLFALLSFISLVYTVPVALAVEGWLRLTGWCGGATVQNSMHAGSCRLPLVWEHGMQACASEPVGCRGRGAHSPMPTILAPACRAKRAEARPPPLPQPCRPLTPCFPHLDSIHSGFKGGVFQWGTMWSQAVATLGAPQFYKLMAGAGIFYHLYNQASYMVLDQGISPVTFSVGNTMKRVAVVASSVLFFRNPVSALNWIGSMLAIAGTGLYSLAKQKAGNDAKKAKPA</sequence>
<feature type="transmembrane region" description="Helical" evidence="6">
    <location>
        <begin position="235"/>
        <end position="252"/>
    </location>
</feature>
<evidence type="ECO:0000256" key="1">
    <source>
        <dbReference type="ARBA" id="ARBA00004141"/>
    </source>
</evidence>
<evidence type="ECO:0000256" key="3">
    <source>
        <dbReference type="ARBA" id="ARBA00022989"/>
    </source>
</evidence>
<dbReference type="AlphaFoldDB" id="A0A1D2A5C1"/>
<reference evidence="8" key="1">
    <citation type="submission" date="2015-08" db="EMBL/GenBank/DDBJ databases">
        <authorList>
            <person name="Babu N.S."/>
            <person name="Beckwith C.J."/>
            <person name="Beseler K.G."/>
            <person name="Brison A."/>
            <person name="Carone J.V."/>
            <person name="Caskin T.P."/>
            <person name="Diamond M."/>
            <person name="Durham M.E."/>
            <person name="Foxe J.M."/>
            <person name="Go M."/>
            <person name="Henderson B.A."/>
            <person name="Jones I.B."/>
            <person name="McGettigan J.A."/>
            <person name="Micheletti S.J."/>
            <person name="Nasrallah M.E."/>
            <person name="Ortiz D."/>
            <person name="Piller C.R."/>
            <person name="Privatt S.R."/>
            <person name="Schneider S.L."/>
            <person name="Sharp S."/>
            <person name="Smith T.C."/>
            <person name="Stanton J.D."/>
            <person name="Ullery H.E."/>
            <person name="Wilson R.J."/>
            <person name="Serrano M.G."/>
            <person name="Buck G."/>
            <person name="Lee V."/>
            <person name="Wang Y."/>
            <person name="Carvalho R."/>
            <person name="Voegtly L."/>
            <person name="Shi R."/>
            <person name="Duckworth R."/>
            <person name="Johnson A."/>
            <person name="Loviza R."/>
            <person name="Walstead R."/>
            <person name="Shah Z."/>
            <person name="Kiflezghi M."/>
            <person name="Wade K."/>
            <person name="Ball S.L."/>
            <person name="Bradley K.W."/>
            <person name="Asai D.J."/>
            <person name="Bowman C.A."/>
            <person name="Russell D.A."/>
            <person name="Pope W.H."/>
            <person name="Jacobs-Sera D."/>
            <person name="Hendrix R.W."/>
            <person name="Hatfull G.F."/>
        </authorList>
    </citation>
    <scope>NUCLEOTIDE SEQUENCE</scope>
</reference>
<organism evidence="8">
    <name type="scientific">Auxenochlorella protothecoides</name>
    <name type="common">Green microalga</name>
    <name type="synonym">Chlorella protothecoides</name>
    <dbReference type="NCBI Taxonomy" id="3075"/>
    <lineage>
        <taxon>Eukaryota</taxon>
        <taxon>Viridiplantae</taxon>
        <taxon>Chlorophyta</taxon>
        <taxon>core chlorophytes</taxon>
        <taxon>Trebouxiophyceae</taxon>
        <taxon>Chlorellales</taxon>
        <taxon>Chlorellaceae</taxon>
        <taxon>Auxenochlorella</taxon>
    </lineage>
</organism>
<feature type="domain" description="Sugar phosphate transporter" evidence="7">
    <location>
        <begin position="95"/>
        <end position="298"/>
    </location>
</feature>
<keyword evidence="4 6" id="KW-0472">Membrane</keyword>
<dbReference type="InterPro" id="IPR050186">
    <property type="entry name" value="TPT_transporter"/>
</dbReference>
<evidence type="ECO:0000259" key="7">
    <source>
        <dbReference type="Pfam" id="PF03151"/>
    </source>
</evidence>
<name>A0A1D2A5C1_AUXPR</name>
<feature type="transmembrane region" description="Helical" evidence="6">
    <location>
        <begin position="465"/>
        <end position="484"/>
    </location>
</feature>
<feature type="transmembrane region" description="Helical" evidence="6">
    <location>
        <begin position="125"/>
        <end position="145"/>
    </location>
</feature>
<protein>
    <recommendedName>
        <fullName evidence="7">Sugar phosphate transporter domain-containing protein</fullName>
    </recommendedName>
</protein>
<dbReference type="PANTHER" id="PTHR11132">
    <property type="entry name" value="SOLUTE CARRIER FAMILY 35"/>
    <property type="match status" value="1"/>
</dbReference>
<feature type="transmembrane region" description="Helical" evidence="6">
    <location>
        <begin position="165"/>
        <end position="190"/>
    </location>
</feature>
<feature type="transmembrane region" description="Helical" evidence="6">
    <location>
        <begin position="273"/>
        <end position="292"/>
    </location>
</feature>
<dbReference type="InterPro" id="IPR004853">
    <property type="entry name" value="Sugar_P_trans_dom"/>
</dbReference>
<comment type="subcellular location">
    <subcellularLocation>
        <location evidence="1">Membrane</location>
        <topology evidence="1">Multi-pass membrane protein</topology>
    </subcellularLocation>
</comment>
<dbReference type="InterPro" id="IPR037185">
    <property type="entry name" value="EmrE-like"/>
</dbReference>
<evidence type="ECO:0000256" key="2">
    <source>
        <dbReference type="ARBA" id="ARBA00022692"/>
    </source>
</evidence>
<dbReference type="Pfam" id="PF03151">
    <property type="entry name" value="TPT"/>
    <property type="match status" value="2"/>
</dbReference>
<gene>
    <name evidence="8" type="ORF">g.13307</name>
</gene>
<feature type="transmembrane region" description="Helical" evidence="6">
    <location>
        <begin position="96"/>
        <end position="113"/>
    </location>
</feature>
<dbReference type="EMBL" id="GDKF01004479">
    <property type="protein sequence ID" value="JAT74143.1"/>
    <property type="molecule type" value="Transcribed_RNA"/>
</dbReference>
<keyword evidence="2 6" id="KW-0812">Transmembrane</keyword>
<feature type="domain" description="Sugar phosphate transporter" evidence="7">
    <location>
        <begin position="397"/>
        <end position="482"/>
    </location>
</feature>